<evidence type="ECO:0000256" key="3">
    <source>
        <dbReference type="ARBA" id="ARBA00022475"/>
    </source>
</evidence>
<comment type="subcellular location">
    <subcellularLocation>
        <location evidence="1">Cell membrane</location>
        <topology evidence="1">Multi-pass membrane protein</topology>
    </subcellularLocation>
</comment>
<dbReference type="RefSeq" id="WP_201562654.1">
    <property type="nucleotide sequence ID" value="NZ_CAJGZK010000009.1"/>
</dbReference>
<dbReference type="PANTHER" id="PTHR14969">
    <property type="entry name" value="SPHINGOSINE-1-PHOSPHATE PHOSPHOHYDROLASE"/>
    <property type="match status" value="1"/>
</dbReference>
<keyword evidence="7 11" id="KW-0472">Membrane</keyword>
<dbReference type="SUPFAM" id="SSF48317">
    <property type="entry name" value="Acid phosphatase/Vanadium-dependent haloperoxidase"/>
    <property type="match status" value="1"/>
</dbReference>
<reference evidence="14" key="1">
    <citation type="journal article" date="2019" name="Int. J. Syst. Evol. Microbiol.">
        <title>The Global Catalogue of Microorganisms (GCM) 10K type strain sequencing project: providing services to taxonomists for standard genome sequencing and annotation.</title>
        <authorList>
            <consortium name="The Broad Institute Genomics Platform"/>
            <consortium name="The Broad Institute Genome Sequencing Center for Infectious Disease"/>
            <person name="Wu L."/>
            <person name="Ma J."/>
        </authorList>
    </citation>
    <scope>NUCLEOTIDE SEQUENCE [LARGE SCALE GENOMIC DNA]</scope>
    <source>
        <strain evidence="14">CCM 2050</strain>
    </source>
</reference>
<feature type="transmembrane region" description="Helical" evidence="11">
    <location>
        <begin position="159"/>
        <end position="179"/>
    </location>
</feature>
<keyword evidence="5" id="KW-0378">Hydrolase</keyword>
<comment type="caution">
    <text evidence="13">The sequence shown here is derived from an EMBL/GenBank/DDBJ whole genome shotgun (WGS) entry which is preliminary data.</text>
</comment>
<dbReference type="Gene3D" id="1.20.144.10">
    <property type="entry name" value="Phosphatidic acid phosphatase type 2/haloperoxidase"/>
    <property type="match status" value="1"/>
</dbReference>
<dbReference type="Pfam" id="PF01569">
    <property type="entry name" value="PAP2"/>
    <property type="match status" value="1"/>
</dbReference>
<evidence type="ECO:0000256" key="7">
    <source>
        <dbReference type="ARBA" id="ARBA00023136"/>
    </source>
</evidence>
<dbReference type="CDD" id="cd01610">
    <property type="entry name" value="PAP2_like"/>
    <property type="match status" value="1"/>
</dbReference>
<keyword evidence="6 11" id="KW-1133">Transmembrane helix</keyword>
<comment type="catalytic activity">
    <reaction evidence="9">
        <text>di-trans,octa-cis-undecaprenyl diphosphate + H2O = di-trans,octa-cis-undecaprenyl phosphate + phosphate + H(+)</text>
        <dbReference type="Rhea" id="RHEA:28094"/>
        <dbReference type="ChEBI" id="CHEBI:15377"/>
        <dbReference type="ChEBI" id="CHEBI:15378"/>
        <dbReference type="ChEBI" id="CHEBI:43474"/>
        <dbReference type="ChEBI" id="CHEBI:58405"/>
        <dbReference type="ChEBI" id="CHEBI:60392"/>
        <dbReference type="EC" id="3.6.1.27"/>
    </reaction>
</comment>
<proteinExistence type="predicted"/>
<keyword evidence="14" id="KW-1185">Reference proteome</keyword>
<evidence type="ECO:0000256" key="9">
    <source>
        <dbReference type="ARBA" id="ARBA00047594"/>
    </source>
</evidence>
<sequence>MKRNRVKPSTNKKTNSSIKPNALFPKNPTLAIYLNQFIVWDTSLCIHINRYSTNHMIATFFKGISRLGDGWFWYVMLFTALVAHGTSAILPLVVTMLLSATGLAVYKILKLKTVRPRPYQVHQVIVLGERPLDVFSFPSGHTLQAVLFTATLGSYYPELLPIMLPFAILVALSRIVLGLHYPTDVLVGAGIGYVLSLWMTNLHQLIAQSLLFLNVSVVY</sequence>
<feature type="transmembrane region" description="Helical" evidence="11">
    <location>
        <begin position="64"/>
        <end position="83"/>
    </location>
</feature>
<feature type="transmembrane region" description="Helical" evidence="11">
    <location>
        <begin position="185"/>
        <end position="202"/>
    </location>
</feature>
<dbReference type="EMBL" id="JBHSTZ010000002">
    <property type="protein sequence ID" value="MFC6379961.1"/>
    <property type="molecule type" value="Genomic_DNA"/>
</dbReference>
<evidence type="ECO:0000256" key="10">
    <source>
        <dbReference type="SAM" id="MobiDB-lite"/>
    </source>
</evidence>
<evidence type="ECO:0000256" key="11">
    <source>
        <dbReference type="SAM" id="Phobius"/>
    </source>
</evidence>
<evidence type="ECO:0000256" key="4">
    <source>
        <dbReference type="ARBA" id="ARBA00022692"/>
    </source>
</evidence>
<evidence type="ECO:0000259" key="12">
    <source>
        <dbReference type="SMART" id="SM00014"/>
    </source>
</evidence>
<gene>
    <name evidence="13" type="ORF">ACFP58_00495</name>
</gene>
<dbReference type="SMART" id="SM00014">
    <property type="entry name" value="acidPPc"/>
    <property type="match status" value="1"/>
</dbReference>
<evidence type="ECO:0000313" key="14">
    <source>
        <dbReference type="Proteomes" id="UP001596264"/>
    </source>
</evidence>
<keyword evidence="4 11" id="KW-0812">Transmembrane</keyword>
<protein>
    <recommendedName>
        <fullName evidence="2">undecaprenyl-diphosphate phosphatase</fullName>
        <ecNumber evidence="2">3.6.1.27</ecNumber>
    </recommendedName>
    <alternativeName>
        <fullName evidence="8">Undecaprenyl pyrophosphate phosphatase</fullName>
    </alternativeName>
</protein>
<dbReference type="Proteomes" id="UP001596264">
    <property type="component" value="Unassembled WGS sequence"/>
</dbReference>
<accession>A0ABW1W2T9</accession>
<keyword evidence="3" id="KW-1003">Cell membrane</keyword>
<feature type="compositionally biased region" description="Polar residues" evidence="10">
    <location>
        <begin position="7"/>
        <end position="19"/>
    </location>
</feature>
<evidence type="ECO:0000256" key="8">
    <source>
        <dbReference type="ARBA" id="ARBA00032707"/>
    </source>
</evidence>
<evidence type="ECO:0000256" key="6">
    <source>
        <dbReference type="ARBA" id="ARBA00022989"/>
    </source>
</evidence>
<dbReference type="InterPro" id="IPR000326">
    <property type="entry name" value="PAP2/HPO"/>
</dbReference>
<name>A0ABW1W2T9_9GAMM</name>
<feature type="region of interest" description="Disordered" evidence="10">
    <location>
        <begin position="1"/>
        <end position="20"/>
    </location>
</feature>
<dbReference type="EC" id="3.6.1.27" evidence="2"/>
<evidence type="ECO:0000256" key="5">
    <source>
        <dbReference type="ARBA" id="ARBA00022801"/>
    </source>
</evidence>
<evidence type="ECO:0000256" key="1">
    <source>
        <dbReference type="ARBA" id="ARBA00004651"/>
    </source>
</evidence>
<evidence type="ECO:0000313" key="13">
    <source>
        <dbReference type="EMBL" id="MFC6379961.1"/>
    </source>
</evidence>
<feature type="domain" description="Phosphatidic acid phosphatase type 2/haloperoxidase" evidence="12">
    <location>
        <begin position="92"/>
        <end position="200"/>
    </location>
</feature>
<dbReference type="PANTHER" id="PTHR14969:SF62">
    <property type="entry name" value="DECAPRENYLPHOSPHORYL-5-PHOSPHORIBOSE PHOSPHATASE RV3807C-RELATED"/>
    <property type="match status" value="1"/>
</dbReference>
<evidence type="ECO:0000256" key="2">
    <source>
        <dbReference type="ARBA" id="ARBA00012374"/>
    </source>
</evidence>
<dbReference type="InterPro" id="IPR036938">
    <property type="entry name" value="PAP2/HPO_sf"/>
</dbReference>
<organism evidence="13 14">
    <name type="scientific">Psychrobacter glacincola</name>
    <dbReference type="NCBI Taxonomy" id="56810"/>
    <lineage>
        <taxon>Bacteria</taxon>
        <taxon>Pseudomonadati</taxon>
        <taxon>Pseudomonadota</taxon>
        <taxon>Gammaproteobacteria</taxon>
        <taxon>Moraxellales</taxon>
        <taxon>Moraxellaceae</taxon>
        <taxon>Psychrobacter</taxon>
    </lineage>
</organism>